<evidence type="ECO:0000313" key="1">
    <source>
        <dbReference type="EMBL" id="GAA1955280.1"/>
    </source>
</evidence>
<proteinExistence type="predicted"/>
<dbReference type="EMBL" id="BAAAMK010000004">
    <property type="protein sequence ID" value="GAA1955280.1"/>
    <property type="molecule type" value="Genomic_DNA"/>
</dbReference>
<protein>
    <submittedName>
        <fullName evidence="1">Uncharacterized protein</fullName>
    </submittedName>
</protein>
<gene>
    <name evidence="1" type="ORF">GCM10009717_21570</name>
</gene>
<comment type="caution">
    <text evidence="1">The sequence shown here is derived from an EMBL/GenBank/DDBJ whole genome shotgun (WGS) entry which is preliminary data.</text>
</comment>
<sequence>MSGIRYGQSLKTSLARPRENLCLAIGQAALQEVAHRARLEVDEVASLLGGTTHGDLFLTRLEEALGVTLWPRVHPISEADSDDRRLESEL</sequence>
<dbReference type="Proteomes" id="UP001499954">
    <property type="component" value="Unassembled WGS sequence"/>
</dbReference>
<reference evidence="2" key="1">
    <citation type="journal article" date="2019" name="Int. J. Syst. Evol. Microbiol.">
        <title>The Global Catalogue of Microorganisms (GCM) 10K type strain sequencing project: providing services to taxonomists for standard genome sequencing and annotation.</title>
        <authorList>
            <consortium name="The Broad Institute Genomics Platform"/>
            <consortium name="The Broad Institute Genome Sequencing Center for Infectious Disease"/>
            <person name="Wu L."/>
            <person name="Ma J."/>
        </authorList>
    </citation>
    <scope>NUCLEOTIDE SEQUENCE [LARGE SCALE GENOMIC DNA]</scope>
    <source>
        <strain evidence="2">JCM 13584</strain>
    </source>
</reference>
<accession>A0ABP5BZW4</accession>
<evidence type="ECO:0000313" key="2">
    <source>
        <dbReference type="Proteomes" id="UP001499954"/>
    </source>
</evidence>
<name>A0ABP5BZW4_9MICO</name>
<keyword evidence="2" id="KW-1185">Reference proteome</keyword>
<organism evidence="1 2">
    <name type="scientific">Agromyces allii</name>
    <dbReference type="NCBI Taxonomy" id="393607"/>
    <lineage>
        <taxon>Bacteria</taxon>
        <taxon>Bacillati</taxon>
        <taxon>Actinomycetota</taxon>
        <taxon>Actinomycetes</taxon>
        <taxon>Micrococcales</taxon>
        <taxon>Microbacteriaceae</taxon>
        <taxon>Agromyces</taxon>
    </lineage>
</organism>